<organism evidence="3 4">
    <name type="scientific">Halogeometricum borinquense</name>
    <dbReference type="NCBI Taxonomy" id="60847"/>
    <lineage>
        <taxon>Archaea</taxon>
        <taxon>Methanobacteriati</taxon>
        <taxon>Methanobacteriota</taxon>
        <taxon>Stenosarchaea group</taxon>
        <taxon>Halobacteria</taxon>
        <taxon>Halobacteriales</taxon>
        <taxon>Haloferacaceae</taxon>
        <taxon>Halogeometricum</taxon>
    </lineage>
</organism>
<feature type="transmembrane region" description="Helical" evidence="1">
    <location>
        <begin position="99"/>
        <end position="120"/>
    </location>
</feature>
<feature type="domain" description="CAAX prenyl protease 2/Lysostaphin resistance protein A-like" evidence="2">
    <location>
        <begin position="145"/>
        <end position="249"/>
    </location>
</feature>
<feature type="transmembrane region" description="Helical" evidence="1">
    <location>
        <begin position="179"/>
        <end position="202"/>
    </location>
</feature>
<evidence type="ECO:0000256" key="1">
    <source>
        <dbReference type="SAM" id="Phobius"/>
    </source>
</evidence>
<dbReference type="GO" id="GO:0080120">
    <property type="term" value="P:CAAX-box protein maturation"/>
    <property type="evidence" value="ECO:0007669"/>
    <property type="project" value="UniProtKB-ARBA"/>
</dbReference>
<feature type="transmembrane region" description="Helical" evidence="1">
    <location>
        <begin position="59"/>
        <end position="78"/>
    </location>
</feature>
<feature type="transmembrane region" description="Helical" evidence="1">
    <location>
        <begin position="273"/>
        <end position="298"/>
    </location>
</feature>
<dbReference type="EMBL" id="CP048739">
    <property type="protein sequence ID" value="QIB76038.1"/>
    <property type="molecule type" value="Genomic_DNA"/>
</dbReference>
<evidence type="ECO:0000313" key="3">
    <source>
        <dbReference type="EMBL" id="QIB76038.1"/>
    </source>
</evidence>
<evidence type="ECO:0000259" key="2">
    <source>
        <dbReference type="Pfam" id="PF02517"/>
    </source>
</evidence>
<dbReference type="Proteomes" id="UP000465846">
    <property type="component" value="Chromosome"/>
</dbReference>
<keyword evidence="1" id="KW-1133">Transmembrane helix</keyword>
<dbReference type="GO" id="GO:0008237">
    <property type="term" value="F:metallopeptidase activity"/>
    <property type="evidence" value="ECO:0007669"/>
    <property type="project" value="UniProtKB-KW"/>
</dbReference>
<proteinExistence type="predicted"/>
<feature type="transmembrane region" description="Helical" evidence="1">
    <location>
        <begin position="214"/>
        <end position="233"/>
    </location>
</feature>
<keyword evidence="3" id="KW-0645">Protease</keyword>
<keyword evidence="3" id="KW-0482">Metalloprotease</keyword>
<feature type="transmembrane region" description="Helical" evidence="1">
    <location>
        <begin position="140"/>
        <end position="158"/>
    </location>
</feature>
<evidence type="ECO:0000313" key="4">
    <source>
        <dbReference type="Proteomes" id="UP000465846"/>
    </source>
</evidence>
<dbReference type="GO" id="GO:0004175">
    <property type="term" value="F:endopeptidase activity"/>
    <property type="evidence" value="ECO:0007669"/>
    <property type="project" value="UniProtKB-ARBA"/>
</dbReference>
<gene>
    <name evidence="3" type="ORF">G3I44_18190</name>
</gene>
<dbReference type="RefSeq" id="WP_163487740.1">
    <property type="nucleotide sequence ID" value="NZ_CP048739.1"/>
</dbReference>
<keyword evidence="3" id="KW-0378">Hydrolase</keyword>
<dbReference type="GeneID" id="44081373"/>
<sequence length="318" mass="32836">MTGPSVVGLIRQAATTLTFGKDERPRAVYRAIAPLLVAIVGLIAGNAVATLLTSEGSEAAQVVESIAAAVVVLSGLAVTAHYFDGRSLVDYGFKQTRKWAVNAIVGGLAGVTAVSIAFGIGMATGSFHVVEVVSVGDVPSLLPALAVAMVSFVAVSVLEETVFRGAVLTNVAEGLATRSLGTPAALGGAWLISTVVFGVLHGPLASLPSGATQIGMFVVWTTAGGVFGVAYLLTGELALPIGLHTGVNWAANYLFLGTAEPTLFRVEFQNRALWHPIAGLPLLTGLVLAVCLIAGYTWQRNDLGLHEPILQASEKRPD</sequence>
<keyword evidence="1" id="KW-0472">Membrane</keyword>
<dbReference type="InterPro" id="IPR003675">
    <property type="entry name" value="Rce1/LyrA-like_dom"/>
</dbReference>
<reference evidence="3 4" key="1">
    <citation type="submission" date="2020-02" db="EMBL/GenBank/DDBJ databases">
        <title>Whole genome sequence of Halogeometricum borinquense strain wsp4.</title>
        <authorList>
            <person name="Verma D.K."/>
            <person name="Gopal K."/>
            <person name="Prasad E.S."/>
        </authorList>
    </citation>
    <scope>NUCLEOTIDE SEQUENCE [LARGE SCALE GENOMIC DNA]</scope>
    <source>
        <strain evidence="4">wsp4</strain>
    </source>
</reference>
<dbReference type="AlphaFoldDB" id="A0A6C0USV9"/>
<protein>
    <submittedName>
        <fullName evidence="3">CPBP family intramembrane metalloprotease</fullName>
    </submittedName>
</protein>
<feature type="transmembrane region" description="Helical" evidence="1">
    <location>
        <begin position="31"/>
        <end position="53"/>
    </location>
</feature>
<dbReference type="PANTHER" id="PTHR39430:SF1">
    <property type="entry name" value="PROTEASE"/>
    <property type="match status" value="1"/>
</dbReference>
<accession>A0A6C0USV9</accession>
<name>A0A6C0USV9_9EURY</name>
<dbReference type="Pfam" id="PF02517">
    <property type="entry name" value="Rce1-like"/>
    <property type="match status" value="1"/>
</dbReference>
<dbReference type="GO" id="GO:0006508">
    <property type="term" value="P:proteolysis"/>
    <property type="evidence" value="ECO:0007669"/>
    <property type="project" value="UniProtKB-KW"/>
</dbReference>
<keyword evidence="1" id="KW-0812">Transmembrane</keyword>
<dbReference type="PANTHER" id="PTHR39430">
    <property type="entry name" value="MEMBRANE-ASSOCIATED PROTEASE-RELATED"/>
    <property type="match status" value="1"/>
</dbReference>